<proteinExistence type="predicted"/>
<gene>
    <name evidence="1" type="ORF">AVEN_76547_1</name>
</gene>
<dbReference type="AlphaFoldDB" id="A0A4Y2CGQ9"/>
<keyword evidence="2" id="KW-1185">Reference proteome</keyword>
<dbReference type="Proteomes" id="UP000499080">
    <property type="component" value="Unassembled WGS sequence"/>
</dbReference>
<sequence>MYSRCPTGGDKYPIKENLGLIELEEKFTHQAVKERPKTFLFRRNGLPESTERFQVVESAELVPGFRREPAEGIFVGIIQADAARQKKSPLLLFHFSLGFQNVDAQQKREEQLKREAR</sequence>
<comment type="caution">
    <text evidence="1">The sequence shown here is derived from an EMBL/GenBank/DDBJ whole genome shotgun (WGS) entry which is preliminary data.</text>
</comment>
<name>A0A4Y2CGQ9_ARAVE</name>
<accession>A0A4Y2CGQ9</accession>
<protein>
    <submittedName>
        <fullName evidence="1">Uncharacterized protein</fullName>
    </submittedName>
</protein>
<dbReference type="EMBL" id="BGPR01000180">
    <property type="protein sequence ID" value="GBM02515.1"/>
    <property type="molecule type" value="Genomic_DNA"/>
</dbReference>
<reference evidence="1 2" key="1">
    <citation type="journal article" date="2019" name="Sci. Rep.">
        <title>Orb-weaving spider Araneus ventricosus genome elucidates the spidroin gene catalogue.</title>
        <authorList>
            <person name="Kono N."/>
            <person name="Nakamura H."/>
            <person name="Ohtoshi R."/>
            <person name="Moran D.A.P."/>
            <person name="Shinohara A."/>
            <person name="Yoshida Y."/>
            <person name="Fujiwara M."/>
            <person name="Mori M."/>
            <person name="Tomita M."/>
            <person name="Arakawa K."/>
        </authorList>
    </citation>
    <scope>NUCLEOTIDE SEQUENCE [LARGE SCALE GENOMIC DNA]</scope>
</reference>
<evidence type="ECO:0000313" key="2">
    <source>
        <dbReference type="Proteomes" id="UP000499080"/>
    </source>
</evidence>
<organism evidence="1 2">
    <name type="scientific">Araneus ventricosus</name>
    <name type="common">Orbweaver spider</name>
    <name type="synonym">Epeira ventricosa</name>
    <dbReference type="NCBI Taxonomy" id="182803"/>
    <lineage>
        <taxon>Eukaryota</taxon>
        <taxon>Metazoa</taxon>
        <taxon>Ecdysozoa</taxon>
        <taxon>Arthropoda</taxon>
        <taxon>Chelicerata</taxon>
        <taxon>Arachnida</taxon>
        <taxon>Araneae</taxon>
        <taxon>Araneomorphae</taxon>
        <taxon>Entelegynae</taxon>
        <taxon>Araneoidea</taxon>
        <taxon>Araneidae</taxon>
        <taxon>Araneus</taxon>
    </lineage>
</organism>
<evidence type="ECO:0000313" key="1">
    <source>
        <dbReference type="EMBL" id="GBM02515.1"/>
    </source>
</evidence>